<gene>
    <name evidence="2" type="ORF">PIB30_047885</name>
</gene>
<feature type="region of interest" description="Disordered" evidence="1">
    <location>
        <begin position="326"/>
        <end position="352"/>
    </location>
</feature>
<reference evidence="2 3" key="1">
    <citation type="journal article" date="2023" name="Plants (Basel)">
        <title>Bridging the Gap: Combining Genomics and Transcriptomics Approaches to Understand Stylosanthes scabra, an Orphan Legume from the Brazilian Caatinga.</title>
        <authorList>
            <person name="Ferreira-Neto J.R.C."/>
            <person name="da Silva M.D."/>
            <person name="Binneck E."/>
            <person name="de Melo N.F."/>
            <person name="da Silva R.H."/>
            <person name="de Melo A.L.T.M."/>
            <person name="Pandolfi V."/>
            <person name="Bustamante F.O."/>
            <person name="Brasileiro-Vidal A.C."/>
            <person name="Benko-Iseppon A.M."/>
        </authorList>
    </citation>
    <scope>NUCLEOTIDE SEQUENCE [LARGE SCALE GENOMIC DNA]</scope>
    <source>
        <tissue evidence="2">Leaves</tissue>
    </source>
</reference>
<evidence type="ECO:0000313" key="2">
    <source>
        <dbReference type="EMBL" id="MED6208720.1"/>
    </source>
</evidence>
<proteinExistence type="predicted"/>
<feature type="region of interest" description="Disordered" evidence="1">
    <location>
        <begin position="268"/>
        <end position="296"/>
    </location>
</feature>
<sequence>MMKLPSPIPLTDFPYLNVTTTAKPKKKNGQTLSLTKFIAIVAKPDYQHPIVLPTVPARTSGPPRSSTATATVLAVRSGTTAATVPIEASVVVTIPPIRGGVLLIRISGESRRNDGFRDSNRKLALSRVVEIVNWDCCESLMATATATKIKNEEDEVLEICMGSVVIISYLARYDLIPTFVGLIAYGLYSSGLGLGGRCVTLPPLGSVGVVHSSNFDDSFSKGAFSREHSWLSFRAALSASSQKVSLSCMKVRTTFFSGSCTKLEEQETEFWTPRRPKPELRARQPMPRRGSQSLGMAKLRTSLQDHSKPTPRRGSQSLGVAKHIPSSILGATPTPRHPLIIQDPRLGARAKV</sequence>
<evidence type="ECO:0000313" key="3">
    <source>
        <dbReference type="Proteomes" id="UP001341840"/>
    </source>
</evidence>
<comment type="caution">
    <text evidence="2">The sequence shown here is derived from an EMBL/GenBank/DDBJ whole genome shotgun (WGS) entry which is preliminary data.</text>
</comment>
<dbReference type="Proteomes" id="UP001341840">
    <property type="component" value="Unassembled WGS sequence"/>
</dbReference>
<accession>A0ABU6YE85</accession>
<name>A0ABU6YE85_9FABA</name>
<evidence type="ECO:0000256" key="1">
    <source>
        <dbReference type="SAM" id="MobiDB-lite"/>
    </source>
</evidence>
<keyword evidence="3" id="KW-1185">Reference proteome</keyword>
<protein>
    <submittedName>
        <fullName evidence="2">Uncharacterized protein</fullName>
    </submittedName>
</protein>
<organism evidence="2 3">
    <name type="scientific">Stylosanthes scabra</name>
    <dbReference type="NCBI Taxonomy" id="79078"/>
    <lineage>
        <taxon>Eukaryota</taxon>
        <taxon>Viridiplantae</taxon>
        <taxon>Streptophyta</taxon>
        <taxon>Embryophyta</taxon>
        <taxon>Tracheophyta</taxon>
        <taxon>Spermatophyta</taxon>
        <taxon>Magnoliopsida</taxon>
        <taxon>eudicotyledons</taxon>
        <taxon>Gunneridae</taxon>
        <taxon>Pentapetalae</taxon>
        <taxon>rosids</taxon>
        <taxon>fabids</taxon>
        <taxon>Fabales</taxon>
        <taxon>Fabaceae</taxon>
        <taxon>Papilionoideae</taxon>
        <taxon>50 kb inversion clade</taxon>
        <taxon>dalbergioids sensu lato</taxon>
        <taxon>Dalbergieae</taxon>
        <taxon>Pterocarpus clade</taxon>
        <taxon>Stylosanthes</taxon>
    </lineage>
</organism>
<dbReference type="EMBL" id="JASCZI010241965">
    <property type="protein sequence ID" value="MED6208720.1"/>
    <property type="molecule type" value="Genomic_DNA"/>
</dbReference>